<evidence type="ECO:0000256" key="10">
    <source>
        <dbReference type="ARBA" id="ARBA00023098"/>
    </source>
</evidence>
<keyword evidence="11 13" id="KW-0472">Membrane</keyword>
<proteinExistence type="inferred from homology"/>
<evidence type="ECO:0000259" key="14">
    <source>
        <dbReference type="Pfam" id="PF00884"/>
    </source>
</evidence>
<evidence type="ECO:0000256" key="13">
    <source>
        <dbReference type="SAM" id="Phobius"/>
    </source>
</evidence>
<keyword evidence="4" id="KW-0444">Lipid biosynthesis</keyword>
<evidence type="ECO:0000256" key="2">
    <source>
        <dbReference type="ARBA" id="ARBA00004713"/>
    </source>
</evidence>
<reference evidence="15 16" key="1">
    <citation type="journal article" date="2013" name="Appl. Microbiol. Biotechnol.">
        <title>Glycerol assimilation and production of 1,3-propanediol by Citrobacter amalonaticus Y19.</title>
        <authorList>
            <person name="Ainala S.K."/>
            <person name="Ashok S."/>
            <person name="Ko Y."/>
            <person name="Park S."/>
        </authorList>
    </citation>
    <scope>NUCLEOTIDE SEQUENCE [LARGE SCALE GENOMIC DNA]</scope>
    <source>
        <strain evidence="15 16">Y19</strain>
    </source>
</reference>
<keyword evidence="5" id="KW-0997">Cell inner membrane</keyword>
<dbReference type="PANTHER" id="PTHR30443">
    <property type="entry name" value="INNER MEMBRANE PROTEIN"/>
    <property type="match status" value="1"/>
</dbReference>
<keyword evidence="10" id="KW-0443">Lipid metabolism</keyword>
<evidence type="ECO:0000313" key="15">
    <source>
        <dbReference type="EMBL" id="AKE61003.1"/>
    </source>
</evidence>
<feature type="transmembrane region" description="Helical" evidence="13">
    <location>
        <begin position="151"/>
        <end position="170"/>
    </location>
</feature>
<evidence type="ECO:0000256" key="7">
    <source>
        <dbReference type="ARBA" id="ARBA00022692"/>
    </source>
</evidence>
<organism evidence="15 16">
    <name type="scientific">Citrobacter amalonaticus Y19</name>
    <dbReference type="NCBI Taxonomy" id="1261127"/>
    <lineage>
        <taxon>Bacteria</taxon>
        <taxon>Pseudomonadati</taxon>
        <taxon>Pseudomonadota</taxon>
        <taxon>Gammaproteobacteria</taxon>
        <taxon>Enterobacterales</taxon>
        <taxon>Enterobacteriaceae</taxon>
        <taxon>Citrobacter</taxon>
    </lineage>
</organism>
<evidence type="ECO:0000256" key="11">
    <source>
        <dbReference type="ARBA" id="ARBA00023136"/>
    </source>
</evidence>
<dbReference type="PANTHER" id="PTHR30443:SF2">
    <property type="entry name" value="PHOSPHOETHANOLAMINE TRANSFERASE EPTC"/>
    <property type="match status" value="1"/>
</dbReference>
<dbReference type="OrthoDB" id="9786870at2"/>
<feature type="transmembrane region" description="Helical" evidence="13">
    <location>
        <begin position="20"/>
        <end position="40"/>
    </location>
</feature>
<dbReference type="SUPFAM" id="SSF53649">
    <property type="entry name" value="Alkaline phosphatase-like"/>
    <property type="match status" value="1"/>
</dbReference>
<dbReference type="InterPro" id="IPR017850">
    <property type="entry name" value="Alkaline_phosphatase_core_sf"/>
</dbReference>
<dbReference type="HOGENOM" id="CLU_018534_3_3_6"/>
<sequence length="577" mass="66398">MQSTTLQSTPSFSWKALGWALLYFWFFSTLLQAIILITGFSGTNGLRDSLLYSSLWLIPIFLFPSRTRVIAAVVGVVLWATSLATLCYFVIYGQEFSQSVLFVMFETNANEASEYLSQYFSLKIIAIALAYTVVAVFLWTRLRPVYIPGRWRWLVSFALLYGLILNPFVVRSAFGNSPYEKTLSGLSSRMEPAAPWQFVIGYYQYQRQLTSLNNLLSQNHALPPLSNFKDNSGDAPRTLVLVIGESTQRGRMSLYGYPRETTPELDELHKSDPNLTVFNNVVTSRPYTIEILQQALTFANEKNPDLYLTKPSLMNMMKQAGYKTYWITNQQTMTARNTMLTVFSKQTDEQFYMNQQRTQSAREYDTNVLTPFKKIMADPTPKKFIIVHLLGTHIKYKFRYPEDQGKFDGNTDHLPPGLNAEEQESYNDYDNANLYNDKVVASLIKDYKATDPNGFLLYFSDHGEEVYDTPPHKTQGRNEDNPTRHMYTVPFLLWTSEKWQAAHPRDFSQDVNRKYSSSELIHTWSDLAGLTYDDYDPTRSLTSPQFKETTRWIGNPYKKNALIDYDSLPYGDQVGNQ</sequence>
<keyword evidence="6" id="KW-0808">Transferase</keyword>
<feature type="transmembrane region" description="Helical" evidence="13">
    <location>
        <begin position="70"/>
        <end position="91"/>
    </location>
</feature>
<comment type="subcellular location">
    <subcellularLocation>
        <location evidence="1">Cell inner membrane</location>
        <topology evidence="1">Multi-pass membrane protein</topology>
    </subcellularLocation>
</comment>
<dbReference type="RefSeq" id="WP_046493498.1">
    <property type="nucleotide sequence ID" value="NZ_CP011132.1"/>
</dbReference>
<feature type="domain" description="Sulfatase N-terminal" evidence="14">
    <location>
        <begin position="237"/>
        <end position="529"/>
    </location>
</feature>
<evidence type="ECO:0000256" key="3">
    <source>
        <dbReference type="ARBA" id="ARBA00022475"/>
    </source>
</evidence>
<dbReference type="NCBIfam" id="NF007933">
    <property type="entry name" value="PRK10649.1"/>
    <property type="match status" value="1"/>
</dbReference>
<evidence type="ECO:0000256" key="8">
    <source>
        <dbReference type="ARBA" id="ARBA00022985"/>
    </source>
</evidence>
<dbReference type="InterPro" id="IPR040423">
    <property type="entry name" value="PEA_transferase"/>
</dbReference>
<evidence type="ECO:0000256" key="5">
    <source>
        <dbReference type="ARBA" id="ARBA00022519"/>
    </source>
</evidence>
<feature type="transmembrane region" description="Helical" evidence="13">
    <location>
        <begin position="120"/>
        <end position="139"/>
    </location>
</feature>
<keyword evidence="8" id="KW-0448">Lipopolysaccharide biosynthesis</keyword>
<evidence type="ECO:0000256" key="12">
    <source>
        <dbReference type="ARBA" id="ARBA00061022"/>
    </source>
</evidence>
<comment type="similarity">
    <text evidence="12">Belongs to the phosphoethanolamine transferase family. EptC/CptA subfamily.</text>
</comment>
<keyword evidence="7 13" id="KW-0812">Transmembrane</keyword>
<keyword evidence="9 13" id="KW-1133">Transmembrane helix</keyword>
<dbReference type="KEGG" id="cama:F384_21735"/>
<dbReference type="InterPro" id="IPR047787">
    <property type="entry name" value="EptC/CptA"/>
</dbReference>
<dbReference type="Proteomes" id="UP000034085">
    <property type="component" value="Chromosome"/>
</dbReference>
<dbReference type="InterPro" id="IPR000917">
    <property type="entry name" value="Sulfatase_N"/>
</dbReference>
<gene>
    <name evidence="15" type="ORF">F384_21735</name>
</gene>
<dbReference type="AlphaFoldDB" id="A0A0F6RHK5"/>
<dbReference type="PATRIC" id="fig|1261127.3.peg.4521"/>
<evidence type="ECO:0000313" key="16">
    <source>
        <dbReference type="Proteomes" id="UP000034085"/>
    </source>
</evidence>
<dbReference type="NCBIfam" id="NF012179">
    <property type="entry name" value="CptA"/>
    <property type="match status" value="1"/>
</dbReference>
<keyword evidence="3" id="KW-1003">Cell membrane</keyword>
<dbReference type="CDD" id="cd16017">
    <property type="entry name" value="LptA"/>
    <property type="match status" value="1"/>
</dbReference>
<dbReference type="EMBL" id="CP011132">
    <property type="protein sequence ID" value="AKE61003.1"/>
    <property type="molecule type" value="Genomic_DNA"/>
</dbReference>
<evidence type="ECO:0000256" key="4">
    <source>
        <dbReference type="ARBA" id="ARBA00022516"/>
    </source>
</evidence>
<dbReference type="InterPro" id="IPR058130">
    <property type="entry name" value="PEA_transf_C"/>
</dbReference>
<comment type="pathway">
    <text evidence="2">Bacterial outer membrane biogenesis; LPS core biosynthesis.</text>
</comment>
<protein>
    <recommendedName>
        <fullName evidence="14">Sulfatase N-terminal domain-containing protein</fullName>
    </recommendedName>
</protein>
<evidence type="ECO:0000256" key="9">
    <source>
        <dbReference type="ARBA" id="ARBA00022989"/>
    </source>
</evidence>
<accession>A0A0F6RHK5</accession>
<dbReference type="GO" id="GO:0005886">
    <property type="term" value="C:plasma membrane"/>
    <property type="evidence" value="ECO:0007669"/>
    <property type="project" value="UniProtKB-SubCell"/>
</dbReference>
<dbReference type="FunFam" id="3.40.720.10:FF:000016">
    <property type="entry name" value="Phosphoethanolamine transferase CptA"/>
    <property type="match status" value="1"/>
</dbReference>
<dbReference type="GO" id="GO:0016776">
    <property type="term" value="F:phosphotransferase activity, phosphate group as acceptor"/>
    <property type="evidence" value="ECO:0007669"/>
    <property type="project" value="TreeGrafter"/>
</dbReference>
<dbReference type="Gene3D" id="3.40.720.10">
    <property type="entry name" value="Alkaline Phosphatase, subunit A"/>
    <property type="match status" value="1"/>
</dbReference>
<evidence type="ECO:0000256" key="1">
    <source>
        <dbReference type="ARBA" id="ARBA00004429"/>
    </source>
</evidence>
<dbReference type="Pfam" id="PF00884">
    <property type="entry name" value="Sulfatase"/>
    <property type="match status" value="1"/>
</dbReference>
<dbReference type="GO" id="GO:0009244">
    <property type="term" value="P:lipopolysaccharide core region biosynthetic process"/>
    <property type="evidence" value="ECO:0007669"/>
    <property type="project" value="TreeGrafter"/>
</dbReference>
<evidence type="ECO:0000256" key="6">
    <source>
        <dbReference type="ARBA" id="ARBA00022679"/>
    </source>
</evidence>
<name>A0A0F6RHK5_CITAM</name>